<dbReference type="PANTHER" id="PTHR15682:SF2">
    <property type="entry name" value="UNHEALTHY RIBOSOME BIOGENESIS PROTEIN 2 HOMOLOG"/>
    <property type="match status" value="1"/>
</dbReference>
<comment type="caution">
    <text evidence="2">The sequence shown here is derived from an EMBL/GenBank/DDBJ whole genome shotgun (WGS) entry which is preliminary data.</text>
</comment>
<dbReference type="InterPro" id="IPR018849">
    <property type="entry name" value="Urb2/Npa2_C"/>
</dbReference>
<dbReference type="GO" id="GO:0042254">
    <property type="term" value="P:ribosome biogenesis"/>
    <property type="evidence" value="ECO:0007669"/>
    <property type="project" value="TreeGrafter"/>
</dbReference>
<evidence type="ECO:0000313" key="3">
    <source>
        <dbReference type="Proteomes" id="UP000324632"/>
    </source>
</evidence>
<proteinExistence type="predicted"/>
<dbReference type="Pfam" id="PF10441">
    <property type="entry name" value="Urb2"/>
    <property type="match status" value="1"/>
</dbReference>
<name>A0A5A9P819_9TELE</name>
<dbReference type="GO" id="GO:0005730">
    <property type="term" value="C:nucleolus"/>
    <property type="evidence" value="ECO:0007669"/>
    <property type="project" value="TreeGrafter"/>
</dbReference>
<organism evidence="2 3">
    <name type="scientific">Triplophysa tibetana</name>
    <dbReference type="NCBI Taxonomy" id="1572043"/>
    <lineage>
        <taxon>Eukaryota</taxon>
        <taxon>Metazoa</taxon>
        <taxon>Chordata</taxon>
        <taxon>Craniata</taxon>
        <taxon>Vertebrata</taxon>
        <taxon>Euteleostomi</taxon>
        <taxon>Actinopterygii</taxon>
        <taxon>Neopterygii</taxon>
        <taxon>Teleostei</taxon>
        <taxon>Ostariophysi</taxon>
        <taxon>Cypriniformes</taxon>
        <taxon>Nemacheilidae</taxon>
        <taxon>Triplophysa</taxon>
    </lineage>
</organism>
<protein>
    <submittedName>
        <fullName evidence="2">Unhealthy ribosome biogenesis protein 2-like protein</fullName>
    </submittedName>
</protein>
<evidence type="ECO:0000259" key="1">
    <source>
        <dbReference type="Pfam" id="PF10441"/>
    </source>
</evidence>
<keyword evidence="3" id="KW-1185">Reference proteome</keyword>
<sequence length="1519" mass="171658">MAAIYSGIHLKLKNHRTPWPDKLKLARFAWISTQCLLTNKEQVLFDWTSHALKCFYHKKVEVPLEVVEGLWTYLDDILHSKKLCDMLSKGKTINLRPTVAQMINERILESISGLTSASLHTVLSCCSGILTSPVLSVTYTANYELLVELLSGLCGFSSMKLMQQNSEQPLSLKFCEVFLLVIRTYLTVQKQQANSNRIFCQVTANLLQPLLLLRHLLNTRVWTEHDDIKIRQSLSKEIRSKIDAVLQSALFTSDHLQSYREEVLVSEDDAGAKRSHARKGMLGPVKKILSKVCVQGNSDGEQVLCYAVKSNSLSLLYKFALESYCKGAENKLVGFHLMTKLVTALGFTDEMNIEQTFNASNWGLALLAVENLLNSCLASDIYNVAVDKIQHKDVQYNFYRKLARLLFNNAQMGIPAWYRCLKSLLTLNHHILEPDLDELLSAVWVDADDSELRVKKAREALVSATLQTYSKLRQLPKLFEELLDVTCRPAVDELKPALLPDTIQKSLSQCLLDTPPSQNLEICWLVLKRMQRYLLPHIQEEMGDFPLKTFSVSLLLNAVLFSFKTLDNTTPVPIVKQTQNLMEEMLNIVKDLLKMFEENLVTEGPWREQIQNVTLLVAYTWVEVDTLFQIHCFRYTSPGDSRNITSSLVERALTLKSVEEEVISPLGKVLQKLLALHKLKIHMLRSSTLSDEETANKKPLLQETARFIVSSQEVLLTPNTDQIWDLQLCNINANTYMTAHWFLITSNLPLIAPYLDQKDIFDLADCVLSSLLQSFHASGTNLENTEVSVSFLCRELLESQILCEFPDMYSALIKCTIKALIELLEPSHVQATCPSLLKPCTEISMEEDGETSMTPPLKRLKAIGEEILDSVKMRSSIRISETQMERFLSLLKVTQILNGFAMSSEDYSELFLSLFLMANCVQCDESASDATGLLRELFNVMATLLKGTNSTAILKTIYGSRILEAVMTSLFTRCSRGLFTELDGPTWLSFLQSVLNFIQSLIQFIIDRKRNMHLNLEKFTSFMVESNSAVVVLSGDAEESKGQRCSLQLHLVTLTTLCKEVISTLGKRKRLDKTLTHLLEKATSVLEPVIQAVLTKHGIGVLGKSFSVEVVTVMLKGELASVCHLGQSSSEEDMQVKISRMSFYRSFLQQILKELHPSPRPMDFLVSSVNYLTAFYAAAKKTKSDDLDVLHVEILRSIHGLLSGSWMTLSEVKELEGAVKGLLYELLSECSDEQFHVILLMLRESLVMSKVEEGHHTEILSAVTLTKLLASCVFPEHCSKAFRLIAPQFISTLIFVLKESSKLPPLTRALMIPTLETLTVLLRQGEKHLSNPHHVIMVLGALQFVPLDSHSMEEYHAAFEAIHEVLFAIILCYPLTVLKAFPVFLNCFYRLVSSIMYEGRQKGETDKGSEKDRESLLKCAMLVERMYSHISSVSENFTVMSSFMVAQYVIALQRVTLHTEIKACLTEGIYCILDGCAEKDIKFLNTTLQMGVKQVFKDLYSSYTHYHKSKRQGEEKYTV</sequence>
<dbReference type="EMBL" id="SOYY01000008">
    <property type="protein sequence ID" value="KAA0717922.1"/>
    <property type="molecule type" value="Genomic_DNA"/>
</dbReference>
<dbReference type="OrthoDB" id="160374at2759"/>
<dbReference type="Proteomes" id="UP000324632">
    <property type="component" value="Chromosome 8"/>
</dbReference>
<gene>
    <name evidence="2" type="ORF">E1301_Tti001484</name>
</gene>
<reference evidence="2 3" key="1">
    <citation type="journal article" date="2019" name="Mol. Ecol. Resour.">
        <title>Chromosome-level genome assembly of Triplophysa tibetana, a fish adapted to the harsh high-altitude environment of the Tibetan Plateau.</title>
        <authorList>
            <person name="Yang X."/>
            <person name="Liu H."/>
            <person name="Ma Z."/>
            <person name="Zou Y."/>
            <person name="Zou M."/>
            <person name="Mao Y."/>
            <person name="Li X."/>
            <person name="Wang H."/>
            <person name="Chen T."/>
            <person name="Wang W."/>
            <person name="Yang R."/>
        </authorList>
    </citation>
    <scope>NUCLEOTIDE SEQUENCE [LARGE SCALE GENOMIC DNA]</scope>
    <source>
        <strain evidence="2">TTIB1903HZAU</strain>
        <tissue evidence="2">Muscle</tissue>
    </source>
</reference>
<evidence type="ECO:0000313" key="2">
    <source>
        <dbReference type="EMBL" id="KAA0717922.1"/>
    </source>
</evidence>
<accession>A0A5A9P819</accession>
<dbReference type="PANTHER" id="PTHR15682">
    <property type="entry name" value="UNHEALTHY RIBOSOME BIOGENESIS PROTEIN 2 HOMOLOG"/>
    <property type="match status" value="1"/>
</dbReference>
<feature type="domain" description="Nucleolar 27S pre-rRNA processing Urb2/Npa2 C-terminal" evidence="1">
    <location>
        <begin position="1314"/>
        <end position="1511"/>
    </location>
</feature>
<dbReference type="InterPro" id="IPR052609">
    <property type="entry name" value="Ribosome_Biogenesis_Reg"/>
</dbReference>